<dbReference type="AlphaFoldDB" id="A0A9I9CII4"/>
<name>A0A9I9CII4_CUCME</name>
<sequence>MKEENSTRKATAANIKEERRKAPYPINNAKNLQWKATKLKSQHSKAERPPMRLSNANSSQQNDLAAENQT</sequence>
<dbReference type="EnsemblPlants" id="MELO3C004142.2.1">
    <property type="protein sequence ID" value="MELO3C004142.2.1"/>
    <property type="gene ID" value="MELO3C004142.2"/>
</dbReference>
<evidence type="ECO:0000313" key="2">
    <source>
        <dbReference type="EnsemblPlants" id="MELO3C004142.2.1"/>
    </source>
</evidence>
<reference evidence="2" key="1">
    <citation type="submission" date="2023-03" db="UniProtKB">
        <authorList>
            <consortium name="EnsemblPlants"/>
        </authorList>
    </citation>
    <scope>IDENTIFICATION</scope>
</reference>
<accession>A0A9I9CII4</accession>
<protein>
    <submittedName>
        <fullName evidence="2">Uncharacterized protein</fullName>
    </submittedName>
</protein>
<evidence type="ECO:0000256" key="1">
    <source>
        <dbReference type="SAM" id="MobiDB-lite"/>
    </source>
</evidence>
<organism evidence="2">
    <name type="scientific">Cucumis melo</name>
    <name type="common">Muskmelon</name>
    <dbReference type="NCBI Taxonomy" id="3656"/>
    <lineage>
        <taxon>Eukaryota</taxon>
        <taxon>Viridiplantae</taxon>
        <taxon>Streptophyta</taxon>
        <taxon>Embryophyta</taxon>
        <taxon>Tracheophyta</taxon>
        <taxon>Spermatophyta</taxon>
        <taxon>Magnoliopsida</taxon>
        <taxon>eudicotyledons</taxon>
        <taxon>Gunneridae</taxon>
        <taxon>Pentapetalae</taxon>
        <taxon>rosids</taxon>
        <taxon>fabids</taxon>
        <taxon>Cucurbitales</taxon>
        <taxon>Cucurbitaceae</taxon>
        <taxon>Benincaseae</taxon>
        <taxon>Cucumis</taxon>
    </lineage>
</organism>
<proteinExistence type="predicted"/>
<dbReference type="Gramene" id="MELO3C004142.2.1">
    <property type="protein sequence ID" value="MELO3C004142.2.1"/>
    <property type="gene ID" value="MELO3C004142.2"/>
</dbReference>
<feature type="region of interest" description="Disordered" evidence="1">
    <location>
        <begin position="1"/>
        <end position="70"/>
    </location>
</feature>
<feature type="compositionally biased region" description="Polar residues" evidence="1">
    <location>
        <begin position="54"/>
        <end position="70"/>
    </location>
</feature>